<evidence type="ECO:0000259" key="8">
    <source>
        <dbReference type="Pfam" id="PF07715"/>
    </source>
</evidence>
<evidence type="ECO:0000256" key="6">
    <source>
        <dbReference type="ARBA" id="ARBA00023237"/>
    </source>
</evidence>
<keyword evidence="10" id="KW-1185">Reference proteome</keyword>
<feature type="domain" description="TonB-dependent receptor plug" evidence="8">
    <location>
        <begin position="135"/>
        <end position="238"/>
    </location>
</feature>
<dbReference type="AlphaFoldDB" id="A0A383TY42"/>
<evidence type="ECO:0000256" key="3">
    <source>
        <dbReference type="ARBA" id="ARBA00022452"/>
    </source>
</evidence>
<dbReference type="InterPro" id="IPR012910">
    <property type="entry name" value="Plug_dom"/>
</dbReference>
<dbReference type="Gene3D" id="2.40.170.20">
    <property type="entry name" value="TonB-dependent receptor, beta-barrel domain"/>
    <property type="match status" value="1"/>
</dbReference>
<evidence type="ECO:0000256" key="7">
    <source>
        <dbReference type="PROSITE-ProRule" id="PRU01360"/>
    </source>
</evidence>
<dbReference type="InterPro" id="IPR039426">
    <property type="entry name" value="TonB-dep_rcpt-like"/>
</dbReference>
<sequence>MLMRNILFKSFLFVVFFNTMVFAQVEEMPVSVRVNHTKSLSQFLDDLQDEFALIILYNPEEISEIRVEQLNVKDRSLKDLFDLLANNYGIKYSFQNDLINVFGPNETVKESLINSGSINLNEVVATGYSNQRRNTLATSVSKLDTKVLENAPRGNAATALQGAIAGLKVTQNTGQPGSTPSITLRGGTDFNGGGSPLILIDNVPGSFYALNADDIESIEVLKDAAASAIYGARAANGVILVTTKKGKAGKSSISVKSRYTINKRAESKMKYMNAADFIKFNRMAISAYRDQIDPNGFTSYIEGEYPAGTGNNPYDSRFTTMVLTDKNKYLLNFDGWQTIQDPLNPSQKLIFQENKMSELFYQPSYGQDYNISFSGGNERGTYYLSLGHLDEKGLVFGSKFKRISANFNGSYKLSDKFKVSSSILYGHSNNTPNYLGNDYFVFQRAAGQPPTARIYNNNPDGSLSSNLQPGISYDFGNPLYYGDKFIRKNLEQRLTANLQFDYQFLPHFNLMLRGGHFTVNNRNERFNKAYLNGGRFIDARNASASHGQNFRNQITSVLSYQNKFGKHNLNLLLGLEYFRDNSWEMKAATKNSPIDLIYTMNVASEADGVPSTSTTEYAINSKFGQLNYDFDNRYLLGLTFRHDGTSRLAPGNKYEFFPGISLGWNLQNETFFKESLLNNVINTIKPRLSYGVNGNIEVLGNFSVFGAYTNSGIYNSKSGFLNTSLPNYGLKWEKSATLNFGLDLGLMNNRISLIADYFIRDVQDKLSDLDLPVWTGFNSIKVNNGILQNRGLEIELSADLVRNKDFKWNLSGTYYQVRNYAKKLPENGLDRNRQGGVQIYNPLTGKVEYVAGLQEGKRVGLDVVTAYVFDGVYKTQADIDAHAGRVVKFARNPNTRFLGDTKYLDLNGDNIIDYRDRKILGRTTPTFSGGLSSNLNYKNLNLFVKTDFAMGHLVTNLNKVRGISQIQGAQNGPQEIVNSWTPSNSDSNIPRFVFTDPQGNHKGGNGENYYDSNSIYWEKGDYLAIREITLSYDLDVSKINNAIGGLRLFLTGSNLHYFTKYSGNSPENGGLDYGRFPLPRAYTVGLSLTF</sequence>
<keyword evidence="5 7" id="KW-0472">Membrane</keyword>
<keyword evidence="6 7" id="KW-0998">Cell outer membrane</keyword>
<dbReference type="NCBIfam" id="TIGR04057">
    <property type="entry name" value="SusC_RagA_signa"/>
    <property type="match status" value="1"/>
</dbReference>
<dbReference type="InterPro" id="IPR037066">
    <property type="entry name" value="Plug_dom_sf"/>
</dbReference>
<keyword evidence="3 7" id="KW-1134">Transmembrane beta strand</keyword>
<protein>
    <submittedName>
        <fullName evidence="9">Outer membrane receptor for ferrienterochelin and colicins</fullName>
    </submittedName>
</protein>
<keyword evidence="9" id="KW-0675">Receptor</keyword>
<evidence type="ECO:0000313" key="10">
    <source>
        <dbReference type="Proteomes" id="UP000262142"/>
    </source>
</evidence>
<dbReference type="Pfam" id="PF07715">
    <property type="entry name" value="Plug"/>
    <property type="match status" value="1"/>
</dbReference>
<evidence type="ECO:0000256" key="5">
    <source>
        <dbReference type="ARBA" id="ARBA00023136"/>
    </source>
</evidence>
<dbReference type="Gene3D" id="2.170.130.10">
    <property type="entry name" value="TonB-dependent receptor, plug domain"/>
    <property type="match status" value="1"/>
</dbReference>
<evidence type="ECO:0000313" key="9">
    <source>
        <dbReference type="EMBL" id="SZD72495.1"/>
    </source>
</evidence>
<keyword evidence="2 7" id="KW-0813">Transport</keyword>
<reference evidence="9 10" key="1">
    <citation type="submission" date="2018-09" db="EMBL/GenBank/DDBJ databases">
        <authorList>
            <consortium name="Pathogen Informatics"/>
        </authorList>
    </citation>
    <scope>NUCLEOTIDE SEQUENCE [LARGE SCALE GENOMIC DNA]</scope>
    <source>
        <strain evidence="9 10">OH-22767</strain>
    </source>
</reference>
<dbReference type="PROSITE" id="PS52016">
    <property type="entry name" value="TONB_DEPENDENT_REC_3"/>
    <property type="match status" value="1"/>
</dbReference>
<evidence type="ECO:0000256" key="1">
    <source>
        <dbReference type="ARBA" id="ARBA00004571"/>
    </source>
</evidence>
<dbReference type="EMBL" id="UNSC01000003">
    <property type="protein sequence ID" value="SZD72495.1"/>
    <property type="molecule type" value="Genomic_DNA"/>
</dbReference>
<comment type="subcellular location">
    <subcellularLocation>
        <location evidence="1 7">Cell outer membrane</location>
        <topology evidence="1 7">Multi-pass membrane protein</topology>
    </subcellularLocation>
</comment>
<proteinExistence type="inferred from homology"/>
<dbReference type="InterPro" id="IPR036942">
    <property type="entry name" value="Beta-barrel_TonB_sf"/>
</dbReference>
<dbReference type="InterPro" id="IPR023997">
    <property type="entry name" value="TonB-dep_OMP_SusC/RagA_CS"/>
</dbReference>
<accession>A0A383TY42</accession>
<name>A0A383TY42_9FLAO</name>
<dbReference type="GO" id="GO:0009279">
    <property type="term" value="C:cell outer membrane"/>
    <property type="evidence" value="ECO:0007669"/>
    <property type="project" value="UniProtKB-SubCell"/>
</dbReference>
<comment type="similarity">
    <text evidence="7">Belongs to the TonB-dependent receptor family.</text>
</comment>
<dbReference type="InterPro" id="IPR023996">
    <property type="entry name" value="TonB-dep_OMP_SusC/RagA"/>
</dbReference>
<dbReference type="SUPFAM" id="SSF56935">
    <property type="entry name" value="Porins"/>
    <property type="match status" value="1"/>
</dbReference>
<dbReference type="Proteomes" id="UP000262142">
    <property type="component" value="Unassembled WGS sequence"/>
</dbReference>
<organism evidence="9 10">
    <name type="scientific">Candidatus Ornithobacterium hominis</name>
    <dbReference type="NCBI Taxonomy" id="2497989"/>
    <lineage>
        <taxon>Bacteria</taxon>
        <taxon>Pseudomonadati</taxon>
        <taxon>Bacteroidota</taxon>
        <taxon>Flavobacteriia</taxon>
        <taxon>Flavobacteriales</taxon>
        <taxon>Weeksellaceae</taxon>
        <taxon>Ornithobacterium</taxon>
    </lineage>
</organism>
<evidence type="ECO:0000256" key="4">
    <source>
        <dbReference type="ARBA" id="ARBA00022692"/>
    </source>
</evidence>
<gene>
    <name evidence="9" type="ORF">SAMEA104719789_00944</name>
</gene>
<keyword evidence="4 7" id="KW-0812">Transmembrane</keyword>
<dbReference type="NCBIfam" id="TIGR04056">
    <property type="entry name" value="OMP_RagA_SusC"/>
    <property type="match status" value="1"/>
</dbReference>
<evidence type="ECO:0000256" key="2">
    <source>
        <dbReference type="ARBA" id="ARBA00022448"/>
    </source>
</evidence>